<feature type="region of interest" description="Disordered" evidence="1">
    <location>
        <begin position="798"/>
        <end position="817"/>
    </location>
</feature>
<gene>
    <name evidence="3" type="ORF">PoB_001021400</name>
</gene>
<feature type="transmembrane region" description="Helical" evidence="2">
    <location>
        <begin position="30"/>
        <end position="49"/>
    </location>
</feature>
<keyword evidence="2" id="KW-0812">Transmembrane</keyword>
<dbReference type="Proteomes" id="UP000735302">
    <property type="component" value="Unassembled WGS sequence"/>
</dbReference>
<dbReference type="AlphaFoldDB" id="A0AAV3YNV3"/>
<feature type="compositionally biased region" description="Low complexity" evidence="1">
    <location>
        <begin position="584"/>
        <end position="596"/>
    </location>
</feature>
<name>A0AAV3YNV3_9GAST</name>
<keyword evidence="2" id="KW-1133">Transmembrane helix</keyword>
<evidence type="ECO:0000313" key="3">
    <source>
        <dbReference type="EMBL" id="GFN83708.1"/>
    </source>
</evidence>
<accession>A0AAV3YNV3</accession>
<sequence length="858" mass="91226">MTALPVNVTTTTESGRSYESTLLIPENVVWLPYVGLVVVVLVGLGFDFFKFHQKNRVKYACIKEHASIASYSPKRQRICMISGVALRFKKGKPVLGEVWNTSPSSSEVSRSSYSPWREGLNTRTGQSDGDGCYSREITPSDDGGAIYPERDNKLTKRDNNSSFKSLINSDSEDEAYREPSGWSLGGEIIAGPTREKAGDESLNSYGFSLYGSEIENQTPVKGQSNEGKGHGQRSNVGQKHIVTTATVEPNTLVSSGHNGNPTSQRNLQDASTQTDPVEVSYNIDLSHGQSPRFVQPIRPGSGQRRNVLDPNRTSAYHHLGEPPDYNDIPPSPRPHSPYHYSHGVPGSSNAAGGYGSLPQKYMRRMTTGGAGLSPPEPQSIVIDFSPRSMSGDRARDGHSNPATPRQPRSKFDQRRKQDLALDILTSPRSPTTEIVAKDHGFELAGVEVPYVAGVPSMSSGQQGGGNSGTGTSGGGGGTMFKAPGMQVQGKSFIRPVMSSSATSSPLNTGGFKYKTESSSALCEAVELGSGPLQRPNYRRVHSLSMEMDENHSHHPSSARSLPAAPATVAKPAGKKGSHGHGQNRAPHSARTASSSPRSRKDRPSGSRSRVGIGGGVDDGGGGGGGGAGAGGERNQTGKDREGSHTIEEEGGGWGRKREDESGKVRDTSSSKSTPTKTLSVPGFFEQPEQEQARLTQHNSVKHPQLKQREAKELRQQQYQYHHERHDSNKRKLSSQSFSAGSGRGRRRSERSGSGGGGAGGSASLSGSGEKGSKSAPASASIPSHLYHEDEEGYFSSHAAASHAALSRAASGGGAQDQQRKGLLFFSRLAGAGRHTSESSSSGMRKSTGGVYKTGGFES</sequence>
<feature type="region of interest" description="Disordered" evidence="1">
    <location>
        <begin position="101"/>
        <end position="179"/>
    </location>
</feature>
<reference evidence="3 4" key="1">
    <citation type="journal article" date="2021" name="Elife">
        <title>Chloroplast acquisition without the gene transfer in kleptoplastic sea slugs, Plakobranchus ocellatus.</title>
        <authorList>
            <person name="Maeda T."/>
            <person name="Takahashi S."/>
            <person name="Yoshida T."/>
            <person name="Shimamura S."/>
            <person name="Takaki Y."/>
            <person name="Nagai Y."/>
            <person name="Toyoda A."/>
            <person name="Suzuki Y."/>
            <person name="Arimoto A."/>
            <person name="Ishii H."/>
            <person name="Satoh N."/>
            <person name="Nishiyama T."/>
            <person name="Hasebe M."/>
            <person name="Maruyama T."/>
            <person name="Minagawa J."/>
            <person name="Obokata J."/>
            <person name="Shigenobu S."/>
        </authorList>
    </citation>
    <scope>NUCLEOTIDE SEQUENCE [LARGE SCALE GENOMIC DNA]</scope>
</reference>
<feature type="compositionally biased region" description="Polar residues" evidence="1">
    <location>
        <begin position="217"/>
        <end position="275"/>
    </location>
</feature>
<feature type="compositionally biased region" description="Low complexity" evidence="1">
    <location>
        <begin position="102"/>
        <end position="114"/>
    </location>
</feature>
<feature type="compositionally biased region" description="Low complexity" evidence="1">
    <location>
        <begin position="761"/>
        <end position="780"/>
    </location>
</feature>
<feature type="compositionally biased region" description="Basic and acidic residues" evidence="1">
    <location>
        <begin position="655"/>
        <end position="668"/>
    </location>
</feature>
<dbReference type="EMBL" id="BLXT01001211">
    <property type="protein sequence ID" value="GFN83708.1"/>
    <property type="molecule type" value="Genomic_DNA"/>
</dbReference>
<feature type="compositionally biased region" description="Basic and acidic residues" evidence="1">
    <location>
        <begin position="148"/>
        <end position="159"/>
    </location>
</feature>
<feature type="compositionally biased region" description="Low complexity" evidence="1">
    <location>
        <begin position="555"/>
        <end position="566"/>
    </location>
</feature>
<feature type="compositionally biased region" description="Gly residues" evidence="1">
    <location>
        <begin position="611"/>
        <end position="631"/>
    </location>
</feature>
<evidence type="ECO:0000313" key="4">
    <source>
        <dbReference type="Proteomes" id="UP000735302"/>
    </source>
</evidence>
<organism evidence="3 4">
    <name type="scientific">Plakobranchus ocellatus</name>
    <dbReference type="NCBI Taxonomy" id="259542"/>
    <lineage>
        <taxon>Eukaryota</taxon>
        <taxon>Metazoa</taxon>
        <taxon>Spiralia</taxon>
        <taxon>Lophotrochozoa</taxon>
        <taxon>Mollusca</taxon>
        <taxon>Gastropoda</taxon>
        <taxon>Heterobranchia</taxon>
        <taxon>Euthyneura</taxon>
        <taxon>Panpulmonata</taxon>
        <taxon>Sacoglossa</taxon>
        <taxon>Placobranchoidea</taxon>
        <taxon>Plakobranchidae</taxon>
        <taxon>Plakobranchus</taxon>
    </lineage>
</organism>
<keyword evidence="4" id="KW-1185">Reference proteome</keyword>
<protein>
    <submittedName>
        <fullName evidence="3">Uncharacterized protein</fullName>
    </submittedName>
</protein>
<feature type="compositionally biased region" description="Gly residues" evidence="1">
    <location>
        <begin position="461"/>
        <end position="478"/>
    </location>
</feature>
<feature type="region of interest" description="Disordered" evidence="1">
    <location>
        <begin position="454"/>
        <end position="481"/>
    </location>
</feature>
<feature type="compositionally biased region" description="Basic and acidic residues" evidence="1">
    <location>
        <begin position="706"/>
        <end position="726"/>
    </location>
</feature>
<feature type="compositionally biased region" description="Polar residues" evidence="1">
    <location>
        <begin position="160"/>
        <end position="169"/>
    </location>
</feature>
<feature type="compositionally biased region" description="Basic and acidic residues" evidence="1">
    <location>
        <begin position="635"/>
        <end position="647"/>
    </location>
</feature>
<feature type="region of interest" description="Disordered" evidence="1">
    <location>
        <begin position="546"/>
        <end position="784"/>
    </location>
</feature>
<evidence type="ECO:0000256" key="1">
    <source>
        <dbReference type="SAM" id="MobiDB-lite"/>
    </source>
</evidence>
<proteinExistence type="predicted"/>
<keyword evidence="2" id="KW-0472">Membrane</keyword>
<evidence type="ECO:0000256" key="2">
    <source>
        <dbReference type="SAM" id="Phobius"/>
    </source>
</evidence>
<feature type="compositionally biased region" description="Low complexity" evidence="1">
    <location>
        <begin position="798"/>
        <end position="809"/>
    </location>
</feature>
<comment type="caution">
    <text evidence="3">The sequence shown here is derived from an EMBL/GenBank/DDBJ whole genome shotgun (WGS) entry which is preliminary data.</text>
</comment>
<feature type="region of interest" description="Disordered" evidence="1">
    <location>
        <begin position="831"/>
        <end position="858"/>
    </location>
</feature>
<feature type="region of interest" description="Disordered" evidence="1">
    <location>
        <begin position="217"/>
        <end position="415"/>
    </location>
</feature>